<protein>
    <submittedName>
        <fullName evidence="1">MFS transporter</fullName>
    </submittedName>
</protein>
<evidence type="ECO:0000313" key="2">
    <source>
        <dbReference type="Proteomes" id="UP000799755"/>
    </source>
</evidence>
<gene>
    <name evidence="1" type="ORF">BDR25DRAFT_308137</name>
</gene>
<name>A0ACB6Q9F9_9PLEO</name>
<sequence length="656" mass="73287">MADPKIEPKADPIKETQPERRGSIFADETHRKQSIHELTENIAGEIRNPLIGVPKETLLADVDAFATEHHLEDIVPLLRKGALVAQSPLGLDEIEELDDADRLAIREEKTNRWKHPKILYFTIILNSIAAAIQGWDQTGSNGANLTFFKEFGIPDSGPECTAAGTCSKNGWIIGFVNSCPYIAIAFFAGWISDPINELLGRRGTIFLGGIFSLLAPIGSGLTQHWGQLVACRILLGIGMGLKEVTVPVFSAENSPANIRGGLVMSWQVWTAFGIFMGTCANLAVMNVGKIAWRLQLGSAFIPAVPLVIGIFFCPESPRWLMKKKKYAKAYQSFLRLRNTPLQAARDLYYTHALLVQEEVLIKEAGLSPDSNFFTRFFELFTIPRIRRATQASGIVMIAQQMCGINIIAFYSSTIFKEGGASDKQALLASFGFGLINFVFAWPAVWTIDTFGRRGLLLFTFPNMFWTLLAAGCCYWIPKDNDAHLGLIAFFVYLFDAFYSPGEGPVPFTYSAEVFPLSHREVGMSWAVATNNFWASVLSLTLPTMLRKMKAQGVFGFYAGLNVLACIMIFLWLPETKQRTLEELDYVFAVPTRTHMKYQVTKNLPWWARKYILRRGDAPKPQLYHFDNDDYSPAPAKKDVEAVETTEKAVELNEKAL</sequence>
<dbReference type="EMBL" id="MU003563">
    <property type="protein sequence ID" value="KAF2462757.1"/>
    <property type="molecule type" value="Genomic_DNA"/>
</dbReference>
<keyword evidence="2" id="KW-1185">Reference proteome</keyword>
<proteinExistence type="predicted"/>
<accession>A0ACB6Q9F9</accession>
<comment type="caution">
    <text evidence="1">The sequence shown here is derived from an EMBL/GenBank/DDBJ whole genome shotgun (WGS) entry which is preliminary data.</text>
</comment>
<reference evidence="1" key="1">
    <citation type="journal article" date="2020" name="Stud. Mycol.">
        <title>101 Dothideomycetes genomes: a test case for predicting lifestyles and emergence of pathogens.</title>
        <authorList>
            <person name="Haridas S."/>
            <person name="Albert R."/>
            <person name="Binder M."/>
            <person name="Bloem J."/>
            <person name="Labutti K."/>
            <person name="Salamov A."/>
            <person name="Andreopoulos B."/>
            <person name="Baker S."/>
            <person name="Barry K."/>
            <person name="Bills G."/>
            <person name="Bluhm B."/>
            <person name="Cannon C."/>
            <person name="Castanera R."/>
            <person name="Culley D."/>
            <person name="Daum C."/>
            <person name="Ezra D."/>
            <person name="Gonzalez J."/>
            <person name="Henrissat B."/>
            <person name="Kuo A."/>
            <person name="Liang C."/>
            <person name="Lipzen A."/>
            <person name="Lutzoni F."/>
            <person name="Magnuson J."/>
            <person name="Mondo S."/>
            <person name="Nolan M."/>
            <person name="Ohm R."/>
            <person name="Pangilinan J."/>
            <person name="Park H.-J."/>
            <person name="Ramirez L."/>
            <person name="Alfaro M."/>
            <person name="Sun H."/>
            <person name="Tritt A."/>
            <person name="Yoshinaga Y."/>
            <person name="Zwiers L.-H."/>
            <person name="Turgeon B."/>
            <person name="Goodwin S."/>
            <person name="Spatafora J."/>
            <person name="Crous P."/>
            <person name="Grigoriev I."/>
        </authorList>
    </citation>
    <scope>NUCLEOTIDE SEQUENCE</scope>
    <source>
        <strain evidence="1">ATCC 200398</strain>
    </source>
</reference>
<dbReference type="Proteomes" id="UP000799755">
    <property type="component" value="Unassembled WGS sequence"/>
</dbReference>
<organism evidence="1 2">
    <name type="scientific">Lindgomyces ingoldianus</name>
    <dbReference type="NCBI Taxonomy" id="673940"/>
    <lineage>
        <taxon>Eukaryota</taxon>
        <taxon>Fungi</taxon>
        <taxon>Dikarya</taxon>
        <taxon>Ascomycota</taxon>
        <taxon>Pezizomycotina</taxon>
        <taxon>Dothideomycetes</taxon>
        <taxon>Pleosporomycetidae</taxon>
        <taxon>Pleosporales</taxon>
        <taxon>Lindgomycetaceae</taxon>
        <taxon>Lindgomyces</taxon>
    </lineage>
</organism>
<evidence type="ECO:0000313" key="1">
    <source>
        <dbReference type="EMBL" id="KAF2462757.1"/>
    </source>
</evidence>